<organism evidence="1 2">
    <name type="scientific">Sorghum bicolor</name>
    <name type="common">Sorghum</name>
    <name type="synonym">Sorghum vulgare</name>
    <dbReference type="NCBI Taxonomy" id="4558"/>
    <lineage>
        <taxon>Eukaryota</taxon>
        <taxon>Viridiplantae</taxon>
        <taxon>Streptophyta</taxon>
        <taxon>Embryophyta</taxon>
        <taxon>Tracheophyta</taxon>
        <taxon>Spermatophyta</taxon>
        <taxon>Magnoliopsida</taxon>
        <taxon>Liliopsida</taxon>
        <taxon>Poales</taxon>
        <taxon>Poaceae</taxon>
        <taxon>PACMAD clade</taxon>
        <taxon>Panicoideae</taxon>
        <taxon>Andropogonodae</taxon>
        <taxon>Andropogoneae</taxon>
        <taxon>Sorghinae</taxon>
        <taxon>Sorghum</taxon>
    </lineage>
</organism>
<protein>
    <submittedName>
        <fullName evidence="1">Uncharacterized protein</fullName>
    </submittedName>
</protein>
<evidence type="ECO:0000313" key="2">
    <source>
        <dbReference type="Proteomes" id="UP000807115"/>
    </source>
</evidence>
<dbReference type="Proteomes" id="UP000807115">
    <property type="component" value="Chromosome 10"/>
</dbReference>
<dbReference type="AlphaFoldDB" id="A0A921Q257"/>
<evidence type="ECO:0000313" key="1">
    <source>
        <dbReference type="EMBL" id="KAG0514174.1"/>
    </source>
</evidence>
<dbReference type="EMBL" id="CM027689">
    <property type="protein sequence ID" value="KAG0514174.1"/>
    <property type="molecule type" value="Genomic_DNA"/>
</dbReference>
<accession>A0A921Q257</accession>
<reference evidence="1" key="1">
    <citation type="journal article" date="2019" name="BMC Genomics">
        <title>A new reference genome for Sorghum bicolor reveals high levels of sequence similarity between sweet and grain genotypes: implications for the genetics of sugar metabolism.</title>
        <authorList>
            <person name="Cooper E.A."/>
            <person name="Brenton Z.W."/>
            <person name="Flinn B.S."/>
            <person name="Jenkins J."/>
            <person name="Shu S."/>
            <person name="Flowers D."/>
            <person name="Luo F."/>
            <person name="Wang Y."/>
            <person name="Xia P."/>
            <person name="Barry K."/>
            <person name="Daum C."/>
            <person name="Lipzen A."/>
            <person name="Yoshinaga Y."/>
            <person name="Schmutz J."/>
            <person name="Saski C."/>
            <person name="Vermerris W."/>
            <person name="Kresovich S."/>
        </authorList>
    </citation>
    <scope>NUCLEOTIDE SEQUENCE</scope>
</reference>
<reference evidence="1" key="2">
    <citation type="submission" date="2020-10" db="EMBL/GenBank/DDBJ databases">
        <authorList>
            <person name="Cooper E.A."/>
            <person name="Brenton Z.W."/>
            <person name="Flinn B.S."/>
            <person name="Jenkins J."/>
            <person name="Shu S."/>
            <person name="Flowers D."/>
            <person name="Luo F."/>
            <person name="Wang Y."/>
            <person name="Xia P."/>
            <person name="Barry K."/>
            <person name="Daum C."/>
            <person name="Lipzen A."/>
            <person name="Yoshinaga Y."/>
            <person name="Schmutz J."/>
            <person name="Saski C."/>
            <person name="Vermerris W."/>
            <person name="Kresovich S."/>
        </authorList>
    </citation>
    <scope>NUCLEOTIDE SEQUENCE</scope>
</reference>
<proteinExistence type="predicted"/>
<name>A0A921Q257_SORBI</name>
<sequence>MYIGTLLTSSELQRKGYCREIHEYLQSLFKNVDYLSKSIYLVFLLSKLEGR</sequence>
<gene>
    <name evidence="1" type="ORF">BDA96_10G167900</name>
</gene>
<comment type="caution">
    <text evidence="1">The sequence shown here is derived from an EMBL/GenBank/DDBJ whole genome shotgun (WGS) entry which is preliminary data.</text>
</comment>